<keyword evidence="7" id="KW-1185">Reference proteome</keyword>
<accession>A0ABY8KX84</accession>
<evidence type="ECO:0000313" key="6">
    <source>
        <dbReference type="EMBL" id="WGF92467.1"/>
    </source>
</evidence>
<dbReference type="PIRSF" id="PIRSF002741">
    <property type="entry name" value="MppA"/>
    <property type="match status" value="1"/>
</dbReference>
<dbReference type="EMBL" id="CP122379">
    <property type="protein sequence ID" value="WGF92467.1"/>
    <property type="molecule type" value="Genomic_DNA"/>
</dbReference>
<name>A0ABY8KX84_9FLAO</name>
<comment type="similarity">
    <text evidence="2">Belongs to the bacterial solute-binding protein 5 family.</text>
</comment>
<dbReference type="Gene3D" id="3.90.76.10">
    <property type="entry name" value="Dipeptide-binding Protein, Domain 1"/>
    <property type="match status" value="1"/>
</dbReference>
<keyword evidence="4" id="KW-0732">Signal</keyword>
<evidence type="ECO:0000256" key="2">
    <source>
        <dbReference type="ARBA" id="ARBA00005695"/>
    </source>
</evidence>
<dbReference type="Pfam" id="PF00496">
    <property type="entry name" value="SBP_bac_5"/>
    <property type="match status" value="1"/>
</dbReference>
<dbReference type="Proteomes" id="UP001238523">
    <property type="component" value="Chromosome"/>
</dbReference>
<feature type="domain" description="Solute-binding protein family 5" evidence="5">
    <location>
        <begin position="78"/>
        <end position="461"/>
    </location>
</feature>
<proteinExistence type="inferred from homology"/>
<evidence type="ECO:0000259" key="5">
    <source>
        <dbReference type="Pfam" id="PF00496"/>
    </source>
</evidence>
<dbReference type="Gene3D" id="3.40.190.10">
    <property type="entry name" value="Periplasmic binding protein-like II"/>
    <property type="match status" value="1"/>
</dbReference>
<evidence type="ECO:0000256" key="3">
    <source>
        <dbReference type="ARBA" id="ARBA00022448"/>
    </source>
</evidence>
<reference evidence="6 7" key="1">
    <citation type="submission" date="2023-04" db="EMBL/GenBank/DDBJ databases">
        <title>Taxonomic identification of the Arctic strain Aequorivita sp. nov. and transcriptomic analysis in response to temperature stress.</title>
        <authorList>
            <person name="Liu W."/>
            <person name="Cong B."/>
            <person name="Lin J."/>
        </authorList>
    </citation>
    <scope>NUCLEOTIDE SEQUENCE [LARGE SCALE GENOMIC DNA]</scope>
    <source>
        <strain evidence="6 7">Ant34-E75</strain>
    </source>
</reference>
<dbReference type="SUPFAM" id="SSF53850">
    <property type="entry name" value="Periplasmic binding protein-like II"/>
    <property type="match status" value="1"/>
</dbReference>
<sequence length="546" mass="63071">MQQALKNLIFHISICCISILLLSCRNNKETDRDPLVFRYNEHGNIPTLDPAFARNPQAIWPDNQLYNGLVQLDDSLNIKPDIAKSWEINDSTNTYIFKLRNDVYFHQNIAFAQDGLHSPKRYTRKVEAQDFVYSFNRLTDEKVASSGSWVMNYVEKYWAKNDTTFVIKLKQPFPAFLGLLSMRYCSVVPKEAVEYYGNEFRRNPVGTGPFQFKMWEENVKLVFRKNPLYFERDENGEKLPYLEAVSITFLPDKQSEFLQFAQGKLDFISGLDGSYKDELLTTRGTLQPKYHDLAYMITGPYLNTEYLGFFLGTETPEIQSKTLRQAINYGFDRQKMVTYLRNGMGIPAIHGFIPKGLPGYAEIDGYTYQPEKAKQLIEKYKVETGDSKPEITIGTNSQYLDLCEYVQRELEKLGIAVTIDVMPPSTLRQMKSSGELDIFRASWIADYPDAENYLSLFYSPNFAPNGPNYMHFKNQTFDSIYEKSLTISNIEKRKLNYTKMDSIIVEEAPVVPLFYDMAVRFVNKKVSGLGINPQNFLVLKKVKKKK</sequence>
<dbReference type="InterPro" id="IPR000914">
    <property type="entry name" value="SBP_5_dom"/>
</dbReference>
<comment type="subcellular location">
    <subcellularLocation>
        <location evidence="1">Cell envelope</location>
    </subcellularLocation>
</comment>
<dbReference type="InterPro" id="IPR039424">
    <property type="entry name" value="SBP_5"/>
</dbReference>
<protein>
    <submittedName>
        <fullName evidence="6">ABC transporter substrate-binding protein</fullName>
    </submittedName>
</protein>
<evidence type="ECO:0000256" key="4">
    <source>
        <dbReference type="ARBA" id="ARBA00022729"/>
    </source>
</evidence>
<dbReference type="CDD" id="cd00995">
    <property type="entry name" value="PBP2_NikA_DppA_OppA_like"/>
    <property type="match status" value="1"/>
</dbReference>
<gene>
    <name evidence="6" type="ORF">QCQ61_14825</name>
</gene>
<evidence type="ECO:0000256" key="1">
    <source>
        <dbReference type="ARBA" id="ARBA00004196"/>
    </source>
</evidence>
<dbReference type="PROSITE" id="PS51257">
    <property type="entry name" value="PROKAR_LIPOPROTEIN"/>
    <property type="match status" value="1"/>
</dbReference>
<dbReference type="InterPro" id="IPR030678">
    <property type="entry name" value="Peptide/Ni-bd"/>
</dbReference>
<dbReference type="PANTHER" id="PTHR30290">
    <property type="entry name" value="PERIPLASMIC BINDING COMPONENT OF ABC TRANSPORTER"/>
    <property type="match status" value="1"/>
</dbReference>
<organism evidence="6 7">
    <name type="scientific">Aequorivita marisscotiae</name>
    <dbReference type="NCBI Taxonomy" id="3040348"/>
    <lineage>
        <taxon>Bacteria</taxon>
        <taxon>Pseudomonadati</taxon>
        <taxon>Bacteroidota</taxon>
        <taxon>Flavobacteriia</taxon>
        <taxon>Flavobacteriales</taxon>
        <taxon>Flavobacteriaceae</taxon>
        <taxon>Aequorivita</taxon>
    </lineage>
</organism>
<dbReference type="Gene3D" id="3.10.105.10">
    <property type="entry name" value="Dipeptide-binding Protein, Domain 3"/>
    <property type="match status" value="1"/>
</dbReference>
<dbReference type="PANTHER" id="PTHR30290:SF10">
    <property type="entry name" value="PERIPLASMIC OLIGOPEPTIDE-BINDING PROTEIN-RELATED"/>
    <property type="match status" value="1"/>
</dbReference>
<dbReference type="RefSeq" id="WP_279448428.1">
    <property type="nucleotide sequence ID" value="NZ_CP122379.1"/>
</dbReference>
<keyword evidence="3" id="KW-0813">Transport</keyword>
<evidence type="ECO:0000313" key="7">
    <source>
        <dbReference type="Proteomes" id="UP001238523"/>
    </source>
</evidence>